<gene>
    <name evidence="1" type="ORF">J2786_003611</name>
</gene>
<sequence>MIIEEFINHYRNHPVLFIGTGISLRYLKNSFTWDGLLQQICIDFKGNKEYYLDIKSQFENDGSFDYTKIATVIEKEFNESLMVDRNGKFKEINDIFYQKMDEGISLSRFKIYISKLLSNLELKGDKEAELRIFKKIRKNIGSIITTNYDGLIEYVFEFDKLIGNNILLSNPYGSVYKIHGCFESPEKIIITESDYEFFEKRYELIRAQLLSLFIHNPIIFLGYGVGDENIKKILRTIFSYVQPNSEAATQIKRNFLLIEYGENIEQVDVVEHDIVLENNLTIQINKVRTDNYSRIYETISSLNLPVSALDIRKVQNIVKEIYAGGDIKVSITEDLDDLKSSDKVLAIGSDKTIKYHFHTAKELLSKYFEIIDEANSQILECIDHYNIQSSQYFPVFGFEKINPNLESIKELKTQQEKNLQSHLTKITDSAKKTHNSINNIFEDESVASTHKINCIVWNLLNDTVISSDVEVFLRENINDSTRPDFRKLLSAYDYKKYS</sequence>
<comment type="caution">
    <text evidence="1">The sequence shown here is derived from an EMBL/GenBank/DDBJ whole genome shotgun (WGS) entry which is preliminary data.</text>
</comment>
<evidence type="ECO:0000313" key="1">
    <source>
        <dbReference type="EMBL" id="MDR6460477.1"/>
    </source>
</evidence>
<proteinExistence type="predicted"/>
<evidence type="ECO:0000313" key="2">
    <source>
        <dbReference type="Proteomes" id="UP001184833"/>
    </source>
</evidence>
<accession>A0ACC6JCG4</accession>
<protein>
    <submittedName>
        <fullName evidence="1">Uncharacterized protein</fullName>
    </submittedName>
</protein>
<dbReference type="EMBL" id="JAVDQX010000004">
    <property type="protein sequence ID" value="MDR6460477.1"/>
    <property type="molecule type" value="Genomic_DNA"/>
</dbReference>
<keyword evidence="2" id="KW-1185">Reference proteome</keyword>
<dbReference type="Proteomes" id="UP001184833">
    <property type="component" value="Unassembled WGS sequence"/>
</dbReference>
<organism evidence="1 2">
    <name type="scientific">Chryseobacterium vietnamense</name>
    <dbReference type="NCBI Taxonomy" id="866785"/>
    <lineage>
        <taxon>Bacteria</taxon>
        <taxon>Pseudomonadati</taxon>
        <taxon>Bacteroidota</taxon>
        <taxon>Flavobacteriia</taxon>
        <taxon>Flavobacteriales</taxon>
        <taxon>Weeksellaceae</taxon>
        <taxon>Chryseobacterium group</taxon>
        <taxon>Chryseobacterium</taxon>
    </lineage>
</organism>
<reference evidence="1" key="1">
    <citation type="submission" date="2023-07" db="EMBL/GenBank/DDBJ databases">
        <title>Sorghum-associated microbial communities from plants grown in Nebraska, USA.</title>
        <authorList>
            <person name="Schachtman D."/>
        </authorList>
    </citation>
    <scope>NUCLEOTIDE SEQUENCE</scope>
    <source>
        <strain evidence="1">DS2329</strain>
    </source>
</reference>
<name>A0ACC6JCG4_9FLAO</name>